<reference evidence="2 3" key="1">
    <citation type="journal article" date="2010" name="Proc. Natl. Acad. Sci. U.S.A.">
        <title>Insights into evolution of multicellular fungi from the assembled chromosomes of the mushroom Coprinopsis cinerea (Coprinus cinereus).</title>
        <authorList>
            <person name="Stajich J.E."/>
            <person name="Wilke S.K."/>
            <person name="Ahren D."/>
            <person name="Au C.H."/>
            <person name="Birren B.W."/>
            <person name="Borodovsky M."/>
            <person name="Burns C."/>
            <person name="Canback B."/>
            <person name="Casselton L.A."/>
            <person name="Cheng C.K."/>
            <person name="Deng J."/>
            <person name="Dietrich F.S."/>
            <person name="Fargo D.C."/>
            <person name="Farman M.L."/>
            <person name="Gathman A.C."/>
            <person name="Goldberg J."/>
            <person name="Guigo R."/>
            <person name="Hoegger P.J."/>
            <person name="Hooker J.B."/>
            <person name="Huggins A."/>
            <person name="James T.Y."/>
            <person name="Kamada T."/>
            <person name="Kilaru S."/>
            <person name="Kodira C."/>
            <person name="Kues U."/>
            <person name="Kupfer D."/>
            <person name="Kwan H.S."/>
            <person name="Lomsadze A."/>
            <person name="Li W."/>
            <person name="Lilly W.W."/>
            <person name="Ma L.J."/>
            <person name="Mackey A.J."/>
            <person name="Manning G."/>
            <person name="Martin F."/>
            <person name="Muraguchi H."/>
            <person name="Natvig D.O."/>
            <person name="Palmerini H."/>
            <person name="Ramesh M.A."/>
            <person name="Rehmeyer C.J."/>
            <person name="Roe B.A."/>
            <person name="Shenoy N."/>
            <person name="Stanke M."/>
            <person name="Ter-Hovhannisyan V."/>
            <person name="Tunlid A."/>
            <person name="Velagapudi R."/>
            <person name="Vision T.J."/>
            <person name="Zeng Q."/>
            <person name="Zolan M.E."/>
            <person name="Pukkila P.J."/>
        </authorList>
    </citation>
    <scope>NUCLEOTIDE SEQUENCE [LARGE SCALE GENOMIC DNA]</scope>
    <source>
        <strain evidence="3">Okayama-7 / 130 / ATCC MYA-4618 / FGSC 9003</strain>
    </source>
</reference>
<keyword evidence="3" id="KW-1185">Reference proteome</keyword>
<dbReference type="HOGENOM" id="CLU_010103_1_1_1"/>
<dbReference type="OrthoDB" id="2684236at2759"/>
<comment type="caution">
    <text evidence="2">The sequence shown here is derived from an EMBL/GenBank/DDBJ whole genome shotgun (WGS) entry which is preliminary data.</text>
</comment>
<dbReference type="STRING" id="240176.A8P6Y4"/>
<feature type="region of interest" description="Disordered" evidence="1">
    <location>
        <begin position="1"/>
        <end position="21"/>
    </location>
</feature>
<dbReference type="AlphaFoldDB" id="A8P6Y4"/>
<evidence type="ECO:0000313" key="3">
    <source>
        <dbReference type="Proteomes" id="UP000001861"/>
    </source>
</evidence>
<dbReference type="GeneID" id="6015861"/>
<evidence type="ECO:0000256" key="1">
    <source>
        <dbReference type="SAM" id="MobiDB-lite"/>
    </source>
</evidence>
<organism evidence="2 3">
    <name type="scientific">Coprinopsis cinerea (strain Okayama-7 / 130 / ATCC MYA-4618 / FGSC 9003)</name>
    <name type="common">Inky cap fungus</name>
    <name type="synonym">Hormographiella aspergillata</name>
    <dbReference type="NCBI Taxonomy" id="240176"/>
    <lineage>
        <taxon>Eukaryota</taxon>
        <taxon>Fungi</taxon>
        <taxon>Dikarya</taxon>
        <taxon>Basidiomycota</taxon>
        <taxon>Agaricomycotina</taxon>
        <taxon>Agaricomycetes</taxon>
        <taxon>Agaricomycetidae</taxon>
        <taxon>Agaricales</taxon>
        <taxon>Agaricineae</taxon>
        <taxon>Psathyrellaceae</taxon>
        <taxon>Coprinopsis</taxon>
    </lineage>
</organism>
<proteinExistence type="predicted"/>
<dbReference type="InterPro" id="IPR009836">
    <property type="entry name" value="GRDP-like"/>
</dbReference>
<dbReference type="Proteomes" id="UP000001861">
    <property type="component" value="Unassembled WGS sequence"/>
</dbReference>
<dbReference type="RefSeq" id="XP_001839252.2">
    <property type="nucleotide sequence ID" value="XM_001839200.2"/>
</dbReference>
<dbReference type="PROSITE" id="PS50096">
    <property type="entry name" value="IQ"/>
    <property type="match status" value="1"/>
</dbReference>
<dbReference type="Pfam" id="PF07173">
    <property type="entry name" value="GRDP-like"/>
    <property type="match status" value="1"/>
</dbReference>
<dbReference type="eggNOG" id="ENOG502QU5V">
    <property type="taxonomic scope" value="Eukaryota"/>
</dbReference>
<sequence>MTSPGPPSYSETGPPAAPQATSDFRTLPPAYTFPENFKIGSTRTNGLLVTIPQIKGHLSLLHAFATLRKEVETCRADIPNMPDDLEKRWAWFVHLSVERFDCWVRTLIPTDTFLPVEDTLPPLDILMVWHAYMLNPRWYMEDGLRMQMLATLHGMGKQLANALVRIIVISFSMKSQCLYGAPHATLRSPDSAPALETKLIECPRCQRPIQVPLMMPEGDGYFQSDFMTICAQGDLCGELIITKETLRARKLADNLSRVGEAPDAFLPGTFFTNSSSADQKASGVLKKRFCNLLKYNERLARVSSTGVDRTLAFKILEECEFSLAHMRARFGPHKLIGRIMSAHLEPMVYSVDLAGAVLRQGSFVKKMYDLGWTGPGYFDAPEDEIALQHALARYHAFMDLLASSPTSFFVPTLDIDLVWHTHQLRSADYAADCQRYISRFIDHDDKVDGFKLSSAFDITCRAWKDRFGIEYTYCGCPLPGDTIGQRLSRFLSSQRIPPISPSHLAPPPNRVDFILATHASEHNGVHFAPCNERVAKVMERRYRKHLARQERRGERERKKREEDRMYGDRDVYGHPYAFLYPVPMFYPVPVAGGETDGVEVGVAVLEGVGLLDVGEDVEALEEGMVVVVVVVAAVEVEVDVGAGAGVEDLEVSSELMERNK</sequence>
<name>A8P6Y4_COPC7</name>
<dbReference type="InParanoid" id="A8P6Y4"/>
<gene>
    <name evidence="2" type="ORF">CC1G_12143</name>
</gene>
<dbReference type="OMA" id="YCEAIRA"/>
<dbReference type="EMBL" id="AACS02000005">
    <property type="protein sequence ID" value="EAU82563.2"/>
    <property type="molecule type" value="Genomic_DNA"/>
</dbReference>
<dbReference type="PANTHER" id="PTHR34365:SF7">
    <property type="entry name" value="GLYCINE-RICH DOMAIN-CONTAINING PROTEIN 1"/>
    <property type="match status" value="1"/>
</dbReference>
<dbReference type="PANTHER" id="PTHR34365">
    <property type="entry name" value="ENOLASE (DUF1399)"/>
    <property type="match status" value="1"/>
</dbReference>
<accession>A8P6Y4</accession>
<dbReference type="KEGG" id="cci:CC1G_12143"/>
<protein>
    <submittedName>
        <fullName evidence="2">Uncharacterized protein</fullName>
    </submittedName>
</protein>
<dbReference type="VEuPathDB" id="FungiDB:CC1G_12143"/>
<evidence type="ECO:0000313" key="2">
    <source>
        <dbReference type="EMBL" id="EAU82563.2"/>
    </source>
</evidence>